<accession>A0ACA9STX8</accession>
<feature type="non-terminal residue" evidence="1">
    <location>
        <position position="1"/>
    </location>
</feature>
<reference evidence="1" key="1">
    <citation type="submission" date="2021-06" db="EMBL/GenBank/DDBJ databases">
        <authorList>
            <person name="Kallberg Y."/>
            <person name="Tangrot J."/>
            <person name="Rosling A."/>
        </authorList>
    </citation>
    <scope>NUCLEOTIDE SEQUENCE</scope>
    <source>
        <strain evidence="1">MA461A</strain>
    </source>
</reference>
<sequence length="41" mass="4867">KITLKAMEAELAKPRNVMHTLYKLHDWMKKGLVDVNPDFQR</sequence>
<evidence type="ECO:0000313" key="1">
    <source>
        <dbReference type="EMBL" id="CAG8848946.1"/>
    </source>
</evidence>
<comment type="caution">
    <text evidence="1">The sequence shown here is derived from an EMBL/GenBank/DDBJ whole genome shotgun (WGS) entry which is preliminary data.</text>
</comment>
<name>A0ACA9STX8_9GLOM</name>
<organism evidence="1 2">
    <name type="scientific">Racocetra persica</name>
    <dbReference type="NCBI Taxonomy" id="160502"/>
    <lineage>
        <taxon>Eukaryota</taxon>
        <taxon>Fungi</taxon>
        <taxon>Fungi incertae sedis</taxon>
        <taxon>Mucoromycota</taxon>
        <taxon>Glomeromycotina</taxon>
        <taxon>Glomeromycetes</taxon>
        <taxon>Diversisporales</taxon>
        <taxon>Gigasporaceae</taxon>
        <taxon>Racocetra</taxon>
    </lineage>
</organism>
<dbReference type="Proteomes" id="UP000789920">
    <property type="component" value="Unassembled WGS sequence"/>
</dbReference>
<feature type="non-terminal residue" evidence="1">
    <location>
        <position position="41"/>
    </location>
</feature>
<gene>
    <name evidence="1" type="ORF">RPERSI_LOCUS35373</name>
</gene>
<evidence type="ECO:0000313" key="2">
    <source>
        <dbReference type="Proteomes" id="UP000789920"/>
    </source>
</evidence>
<protein>
    <submittedName>
        <fullName evidence="1">33836_t:CDS:1</fullName>
    </submittedName>
</protein>
<proteinExistence type="predicted"/>
<dbReference type="EMBL" id="CAJVQC010163073">
    <property type="protein sequence ID" value="CAG8848946.1"/>
    <property type="molecule type" value="Genomic_DNA"/>
</dbReference>
<keyword evidence="2" id="KW-1185">Reference proteome</keyword>